<feature type="region of interest" description="Disordered" evidence="1">
    <location>
        <begin position="1"/>
        <end position="83"/>
    </location>
</feature>
<reference evidence="4 5" key="1">
    <citation type="journal article" date="2012" name="J. Bacteriol.">
        <title>Draft genome of Streptomyces tsukubaensis NRRL 18488, the producer of the clinically important immunosuppressant tacrolimus (FK506).</title>
        <authorList>
            <person name="Barreiro C."/>
            <person name="Prieto C."/>
            <person name="Sola-Landa A."/>
            <person name="Solera E."/>
            <person name="Martinez-Castro M."/>
            <person name="Perez-Redondo R."/>
            <person name="Garcia-Estrada C."/>
            <person name="Aparicio J.F."/>
            <person name="Fernandez-Martinez L.T."/>
            <person name="Santos-Aberturas J."/>
            <person name="Salehi-Najafabadi Z."/>
            <person name="Rodriguez-Garcia A."/>
            <person name="Tauch A."/>
            <person name="Martin J.F."/>
        </authorList>
    </citation>
    <scope>NUCLEOTIDE SEQUENCE [LARGE SCALE GENOMIC DNA]</scope>
    <source>
        <strain evidence="5">DSM 42081 / NBRC 108919 / NRRL 18488 / 9993</strain>
    </source>
</reference>
<keyword evidence="2" id="KW-0812">Transmembrane</keyword>
<evidence type="ECO:0000256" key="2">
    <source>
        <dbReference type="SAM" id="Phobius"/>
    </source>
</evidence>
<protein>
    <recommendedName>
        <fullName evidence="3">DUF7847 domain-containing protein</fullName>
    </recommendedName>
</protein>
<evidence type="ECO:0000313" key="4">
    <source>
        <dbReference type="EMBL" id="QKM69584.1"/>
    </source>
</evidence>
<evidence type="ECO:0000259" key="3">
    <source>
        <dbReference type="Pfam" id="PF25231"/>
    </source>
</evidence>
<sequence length="408" mass="41595">MNDTPGWVPPGSASSEGQGAQAPGPAQPADQAGPGAKWSSEQPPAGQWSAPSVPGPRGGGQVPPPGPGWGGNPHGGWGRPAAAKPGVIPLRPLGVGEILDGAVSTLRAHWRTVLGITLTVSVIAEIGNILVARHLLPEPVEIDPAADPDEALRQAVDALQSMLVSLVPIMLIALLATLFTTALLTVVISRSVLGRPVTLSEAWREARPRLPQLLALTFLVPLAAVGLVGLGILPGVLVGGAGGAALIVVGAIAAVPVAVWLVILFALAPPALMLEGQNVVGALRRSAKLVSGSWWRTFGIVLLTTVLTTIVQMIIATPFGVAAVFVDNDGLGDLFSAEGPNFGWPYLIVTGIGAVIASAITFPISAGVNVLLYIDQRIRREALDLELGRAAGLPGYTTEPPGGAPGSG</sequence>
<dbReference type="EMBL" id="CP029159">
    <property type="protein sequence ID" value="QKM69584.1"/>
    <property type="molecule type" value="Genomic_DNA"/>
</dbReference>
<dbReference type="PANTHER" id="PTHR33133:SF1">
    <property type="entry name" value="EXPRESSED PROTEIN-RELATED"/>
    <property type="match status" value="1"/>
</dbReference>
<name>A0A7G3UGT6_STRT9</name>
<gene>
    <name evidence="4" type="ORF">STSU_022820</name>
</gene>
<feature type="domain" description="DUF7847" evidence="3">
    <location>
        <begin position="154"/>
        <end position="373"/>
    </location>
</feature>
<dbReference type="AlphaFoldDB" id="A0A7G3UGT6"/>
<feature type="compositionally biased region" description="Low complexity" evidence="1">
    <location>
        <begin position="17"/>
        <end position="36"/>
    </location>
</feature>
<proteinExistence type="predicted"/>
<dbReference type="Pfam" id="PF25231">
    <property type="entry name" value="DUF7847"/>
    <property type="match status" value="1"/>
</dbReference>
<feature type="transmembrane region" description="Helical" evidence="2">
    <location>
        <begin position="346"/>
        <end position="374"/>
    </location>
</feature>
<feature type="transmembrane region" description="Helical" evidence="2">
    <location>
        <begin position="243"/>
        <end position="267"/>
    </location>
</feature>
<feature type="transmembrane region" description="Helical" evidence="2">
    <location>
        <begin position="213"/>
        <end position="237"/>
    </location>
</feature>
<dbReference type="Proteomes" id="UP000005940">
    <property type="component" value="Chromosome"/>
</dbReference>
<feature type="transmembrane region" description="Helical" evidence="2">
    <location>
        <begin position="169"/>
        <end position="193"/>
    </location>
</feature>
<dbReference type="RefSeq" id="WP_130584649.1">
    <property type="nucleotide sequence ID" value="NZ_CP029159.1"/>
</dbReference>
<keyword evidence="2" id="KW-0472">Membrane</keyword>
<dbReference type="PANTHER" id="PTHR33133">
    <property type="entry name" value="OS08G0107100 PROTEIN-RELATED"/>
    <property type="match status" value="1"/>
</dbReference>
<feature type="transmembrane region" description="Helical" evidence="2">
    <location>
        <begin position="294"/>
        <end position="326"/>
    </location>
</feature>
<feature type="compositionally biased region" description="Gly residues" evidence="1">
    <location>
        <begin position="68"/>
        <end position="78"/>
    </location>
</feature>
<evidence type="ECO:0000256" key="1">
    <source>
        <dbReference type="SAM" id="MobiDB-lite"/>
    </source>
</evidence>
<keyword evidence="2" id="KW-1133">Transmembrane helix</keyword>
<accession>A0A7G3UGT6</accession>
<dbReference type="InterPro" id="IPR057169">
    <property type="entry name" value="DUF7847"/>
</dbReference>
<keyword evidence="5" id="KW-1185">Reference proteome</keyword>
<organism evidence="4 5">
    <name type="scientific">Streptomyces tsukubensis (strain DSM 42081 / NBRC 108919 / NRRL 18488 / 9993)</name>
    <dbReference type="NCBI Taxonomy" id="1114943"/>
    <lineage>
        <taxon>Bacteria</taxon>
        <taxon>Bacillati</taxon>
        <taxon>Actinomycetota</taxon>
        <taxon>Actinomycetes</taxon>
        <taxon>Kitasatosporales</taxon>
        <taxon>Streptomycetaceae</taxon>
        <taxon>Streptomyces</taxon>
    </lineage>
</organism>
<evidence type="ECO:0000313" key="5">
    <source>
        <dbReference type="Proteomes" id="UP000005940"/>
    </source>
</evidence>